<dbReference type="InterPro" id="IPR050769">
    <property type="entry name" value="NAT_camello-type"/>
</dbReference>
<feature type="domain" description="N-acetyltransferase" evidence="2">
    <location>
        <begin position="1"/>
        <end position="136"/>
    </location>
</feature>
<name>A0ABS2SPW8_9BACI</name>
<gene>
    <name evidence="3" type="ORF">JOC54_000521</name>
</gene>
<dbReference type="SUPFAM" id="SSF55729">
    <property type="entry name" value="Acyl-CoA N-acyltransferases (Nat)"/>
    <property type="match status" value="1"/>
</dbReference>
<sequence length="151" mass="17010">MEIRKLRENEAVPMDLLLLADPSTEIVQEYVERGSCYVLEDNEEIVGIYVLLPTRPETVELVNVAVAEANHGKGLGKRLVLHAISEAKKRAFKTLELGTANSSIHQLALYQKCGFRIVGIDAHFFLRHYDEAIYENGIQAVDMIRLSQDLT</sequence>
<dbReference type="InterPro" id="IPR016181">
    <property type="entry name" value="Acyl_CoA_acyltransferase"/>
</dbReference>
<evidence type="ECO:0000313" key="3">
    <source>
        <dbReference type="EMBL" id="MBM7837290.1"/>
    </source>
</evidence>
<dbReference type="InterPro" id="IPR000182">
    <property type="entry name" value="GNAT_dom"/>
</dbReference>
<organism evidence="3 4">
    <name type="scientific">Shouchella xiaoxiensis</name>
    <dbReference type="NCBI Taxonomy" id="766895"/>
    <lineage>
        <taxon>Bacteria</taxon>
        <taxon>Bacillati</taxon>
        <taxon>Bacillota</taxon>
        <taxon>Bacilli</taxon>
        <taxon>Bacillales</taxon>
        <taxon>Bacillaceae</taxon>
        <taxon>Shouchella</taxon>
    </lineage>
</organism>
<dbReference type="EMBL" id="JAFBCV010000001">
    <property type="protein sequence ID" value="MBM7837290.1"/>
    <property type="molecule type" value="Genomic_DNA"/>
</dbReference>
<dbReference type="Pfam" id="PF00583">
    <property type="entry name" value="Acetyltransf_1"/>
    <property type="match status" value="1"/>
</dbReference>
<evidence type="ECO:0000259" key="2">
    <source>
        <dbReference type="PROSITE" id="PS51186"/>
    </source>
</evidence>
<keyword evidence="1" id="KW-0808">Transferase</keyword>
<dbReference type="CDD" id="cd04301">
    <property type="entry name" value="NAT_SF"/>
    <property type="match status" value="1"/>
</dbReference>
<dbReference type="PROSITE" id="PS51186">
    <property type="entry name" value="GNAT"/>
    <property type="match status" value="1"/>
</dbReference>
<dbReference type="PANTHER" id="PTHR13947">
    <property type="entry name" value="GNAT FAMILY N-ACETYLTRANSFERASE"/>
    <property type="match status" value="1"/>
</dbReference>
<reference evidence="3" key="1">
    <citation type="submission" date="2021-01" db="EMBL/GenBank/DDBJ databases">
        <title>Genomic Encyclopedia of Type Strains, Phase IV (KMG-IV): sequencing the most valuable type-strain genomes for metagenomic binning, comparative biology and taxonomic classification.</title>
        <authorList>
            <person name="Goeker M."/>
        </authorList>
    </citation>
    <scope>NUCLEOTIDE SEQUENCE</scope>
    <source>
        <strain evidence="3">DSM 21943</strain>
    </source>
</reference>
<evidence type="ECO:0000313" key="4">
    <source>
        <dbReference type="Proteomes" id="UP001179280"/>
    </source>
</evidence>
<dbReference type="PANTHER" id="PTHR13947:SF37">
    <property type="entry name" value="LD18367P"/>
    <property type="match status" value="1"/>
</dbReference>
<evidence type="ECO:0000256" key="1">
    <source>
        <dbReference type="ARBA" id="ARBA00022679"/>
    </source>
</evidence>
<dbReference type="Proteomes" id="UP001179280">
    <property type="component" value="Unassembled WGS sequence"/>
</dbReference>
<keyword evidence="4" id="KW-1185">Reference proteome</keyword>
<accession>A0ABS2SPW8</accession>
<protein>
    <submittedName>
        <fullName evidence="3">Ribosomal protein S18 acetylase RimI-like enzyme</fullName>
    </submittedName>
</protein>
<comment type="caution">
    <text evidence="3">The sequence shown here is derived from an EMBL/GenBank/DDBJ whole genome shotgun (WGS) entry which is preliminary data.</text>
</comment>
<proteinExistence type="predicted"/>
<dbReference type="RefSeq" id="WP_035417690.1">
    <property type="nucleotide sequence ID" value="NZ_JAFBCV010000001.1"/>
</dbReference>
<dbReference type="Gene3D" id="3.40.630.30">
    <property type="match status" value="1"/>
</dbReference>